<evidence type="ECO:0000256" key="8">
    <source>
        <dbReference type="ARBA" id="ARBA00022786"/>
    </source>
</evidence>
<evidence type="ECO:0000313" key="15">
    <source>
        <dbReference type="Proteomes" id="UP000306102"/>
    </source>
</evidence>
<keyword evidence="15" id="KW-1185">Reference proteome</keyword>
<dbReference type="GO" id="GO:0016020">
    <property type="term" value="C:membrane"/>
    <property type="evidence" value="ECO:0007669"/>
    <property type="project" value="UniProtKB-SubCell"/>
</dbReference>
<dbReference type="PANTHER" id="PTHR45977">
    <property type="entry name" value="TARGET OF ERK KINASE MPK-1"/>
    <property type="match status" value="1"/>
</dbReference>
<dbReference type="GO" id="GO:0016567">
    <property type="term" value="P:protein ubiquitination"/>
    <property type="evidence" value="ECO:0007669"/>
    <property type="project" value="TreeGrafter"/>
</dbReference>
<dbReference type="AlphaFoldDB" id="A0A4S4DKH4"/>
<evidence type="ECO:0000256" key="3">
    <source>
        <dbReference type="ARBA" id="ARBA00012483"/>
    </source>
</evidence>
<sequence>MVIKKFISSISTLIGLKGLQRIKHRSPCEAIAFNIGGVVKEGANDSRHGQTALDGEMCCVCLLRLEEGEDRRVLPCRHEFHRACVNRWLNGCQKTCPVCRFLVEDEEKSRVKEALTDEMVIWFSSFHVAGF</sequence>
<keyword evidence="9" id="KW-0862">Zinc</keyword>
<keyword evidence="5" id="KW-0812">Transmembrane</keyword>
<evidence type="ECO:0000256" key="10">
    <source>
        <dbReference type="ARBA" id="ARBA00022989"/>
    </source>
</evidence>
<keyword evidence="10" id="KW-1133">Transmembrane helix</keyword>
<dbReference type="STRING" id="542762.A0A4S4DKH4"/>
<protein>
    <recommendedName>
        <fullName evidence="3">RING-type E3 ubiquitin transferase</fullName>
        <ecNumber evidence="3">2.3.2.27</ecNumber>
    </recommendedName>
</protein>
<dbReference type="PROSITE" id="PS50089">
    <property type="entry name" value="ZF_RING_2"/>
    <property type="match status" value="1"/>
</dbReference>
<evidence type="ECO:0000256" key="5">
    <source>
        <dbReference type="ARBA" id="ARBA00022692"/>
    </source>
</evidence>
<comment type="subcellular location">
    <subcellularLocation>
        <location evidence="2">Membrane</location>
        <topology evidence="2">Multi-pass membrane protein</topology>
    </subcellularLocation>
</comment>
<evidence type="ECO:0000256" key="6">
    <source>
        <dbReference type="ARBA" id="ARBA00022723"/>
    </source>
</evidence>
<keyword evidence="4" id="KW-0808">Transferase</keyword>
<feature type="domain" description="RING-type" evidence="13">
    <location>
        <begin position="58"/>
        <end position="100"/>
    </location>
</feature>
<reference evidence="14 15" key="1">
    <citation type="journal article" date="2018" name="Proc. Natl. Acad. Sci. U.S.A.">
        <title>Draft genome sequence of Camellia sinensis var. sinensis provides insights into the evolution of the tea genome and tea quality.</title>
        <authorList>
            <person name="Wei C."/>
            <person name="Yang H."/>
            <person name="Wang S."/>
            <person name="Zhao J."/>
            <person name="Liu C."/>
            <person name="Gao L."/>
            <person name="Xia E."/>
            <person name="Lu Y."/>
            <person name="Tai Y."/>
            <person name="She G."/>
            <person name="Sun J."/>
            <person name="Cao H."/>
            <person name="Tong W."/>
            <person name="Gao Q."/>
            <person name="Li Y."/>
            <person name="Deng W."/>
            <person name="Jiang X."/>
            <person name="Wang W."/>
            <person name="Chen Q."/>
            <person name="Zhang S."/>
            <person name="Li H."/>
            <person name="Wu J."/>
            <person name="Wang P."/>
            <person name="Li P."/>
            <person name="Shi C."/>
            <person name="Zheng F."/>
            <person name="Jian J."/>
            <person name="Huang B."/>
            <person name="Shan D."/>
            <person name="Shi M."/>
            <person name="Fang C."/>
            <person name="Yue Y."/>
            <person name="Li F."/>
            <person name="Li D."/>
            <person name="Wei S."/>
            <person name="Han B."/>
            <person name="Jiang C."/>
            <person name="Yin Y."/>
            <person name="Xia T."/>
            <person name="Zhang Z."/>
            <person name="Bennetzen J.L."/>
            <person name="Zhao S."/>
            <person name="Wan X."/>
        </authorList>
    </citation>
    <scope>NUCLEOTIDE SEQUENCE [LARGE SCALE GENOMIC DNA]</scope>
    <source>
        <strain evidence="15">cv. Shuchazao</strain>
        <tissue evidence="14">Leaf</tissue>
    </source>
</reference>
<evidence type="ECO:0000256" key="1">
    <source>
        <dbReference type="ARBA" id="ARBA00000900"/>
    </source>
</evidence>
<organism evidence="14 15">
    <name type="scientific">Camellia sinensis var. sinensis</name>
    <name type="common">China tea</name>
    <dbReference type="NCBI Taxonomy" id="542762"/>
    <lineage>
        <taxon>Eukaryota</taxon>
        <taxon>Viridiplantae</taxon>
        <taxon>Streptophyta</taxon>
        <taxon>Embryophyta</taxon>
        <taxon>Tracheophyta</taxon>
        <taxon>Spermatophyta</taxon>
        <taxon>Magnoliopsida</taxon>
        <taxon>eudicotyledons</taxon>
        <taxon>Gunneridae</taxon>
        <taxon>Pentapetalae</taxon>
        <taxon>asterids</taxon>
        <taxon>Ericales</taxon>
        <taxon>Theaceae</taxon>
        <taxon>Camellia</taxon>
    </lineage>
</organism>
<evidence type="ECO:0000256" key="2">
    <source>
        <dbReference type="ARBA" id="ARBA00004141"/>
    </source>
</evidence>
<evidence type="ECO:0000256" key="7">
    <source>
        <dbReference type="ARBA" id="ARBA00022771"/>
    </source>
</evidence>
<evidence type="ECO:0000259" key="13">
    <source>
        <dbReference type="PROSITE" id="PS50089"/>
    </source>
</evidence>
<dbReference type="EC" id="2.3.2.27" evidence="3"/>
<dbReference type="GO" id="GO:0006511">
    <property type="term" value="P:ubiquitin-dependent protein catabolic process"/>
    <property type="evidence" value="ECO:0007669"/>
    <property type="project" value="TreeGrafter"/>
</dbReference>
<accession>A0A4S4DKH4</accession>
<keyword evidence="8" id="KW-0833">Ubl conjugation pathway</keyword>
<dbReference type="SMART" id="SM00184">
    <property type="entry name" value="RING"/>
    <property type="match status" value="1"/>
</dbReference>
<keyword evidence="7 12" id="KW-0863">Zinc-finger</keyword>
<dbReference type="PANTHER" id="PTHR45977:SF13">
    <property type="entry name" value="GB|AAF27103.1"/>
    <property type="match status" value="1"/>
</dbReference>
<dbReference type="Gene3D" id="3.30.40.10">
    <property type="entry name" value="Zinc/RING finger domain, C3HC4 (zinc finger)"/>
    <property type="match status" value="1"/>
</dbReference>
<evidence type="ECO:0000256" key="4">
    <source>
        <dbReference type="ARBA" id="ARBA00022679"/>
    </source>
</evidence>
<dbReference type="Proteomes" id="UP000306102">
    <property type="component" value="Unassembled WGS sequence"/>
</dbReference>
<dbReference type="Pfam" id="PF13639">
    <property type="entry name" value="zf-RING_2"/>
    <property type="match status" value="1"/>
</dbReference>
<evidence type="ECO:0000256" key="12">
    <source>
        <dbReference type="PROSITE-ProRule" id="PRU00175"/>
    </source>
</evidence>
<gene>
    <name evidence="14" type="ORF">TEA_030039</name>
</gene>
<evidence type="ECO:0000313" key="14">
    <source>
        <dbReference type="EMBL" id="THG02516.1"/>
    </source>
</evidence>
<dbReference type="EMBL" id="SDRB02011182">
    <property type="protein sequence ID" value="THG02516.1"/>
    <property type="molecule type" value="Genomic_DNA"/>
</dbReference>
<name>A0A4S4DKH4_CAMSN</name>
<comment type="catalytic activity">
    <reaction evidence="1">
        <text>S-ubiquitinyl-[E2 ubiquitin-conjugating enzyme]-L-cysteine + [acceptor protein]-L-lysine = [E2 ubiquitin-conjugating enzyme]-L-cysteine + N(6)-ubiquitinyl-[acceptor protein]-L-lysine.</text>
        <dbReference type="EC" id="2.3.2.27"/>
    </reaction>
</comment>
<dbReference type="SUPFAM" id="SSF57850">
    <property type="entry name" value="RING/U-box"/>
    <property type="match status" value="1"/>
</dbReference>
<proteinExistence type="predicted"/>
<dbReference type="GO" id="GO:0000325">
    <property type="term" value="C:plant-type vacuole"/>
    <property type="evidence" value="ECO:0007669"/>
    <property type="project" value="TreeGrafter"/>
</dbReference>
<keyword evidence="6" id="KW-0479">Metal-binding</keyword>
<evidence type="ECO:0000256" key="11">
    <source>
        <dbReference type="ARBA" id="ARBA00023136"/>
    </source>
</evidence>
<dbReference type="GO" id="GO:0008270">
    <property type="term" value="F:zinc ion binding"/>
    <property type="evidence" value="ECO:0007669"/>
    <property type="project" value="UniProtKB-KW"/>
</dbReference>
<keyword evidence="11" id="KW-0472">Membrane</keyword>
<evidence type="ECO:0000256" key="9">
    <source>
        <dbReference type="ARBA" id="ARBA00022833"/>
    </source>
</evidence>
<dbReference type="InterPro" id="IPR013083">
    <property type="entry name" value="Znf_RING/FYVE/PHD"/>
</dbReference>
<dbReference type="GO" id="GO:0061630">
    <property type="term" value="F:ubiquitin protein ligase activity"/>
    <property type="evidence" value="ECO:0007669"/>
    <property type="project" value="UniProtKB-EC"/>
</dbReference>
<dbReference type="InterPro" id="IPR001841">
    <property type="entry name" value="Znf_RING"/>
</dbReference>
<comment type="caution">
    <text evidence="14">The sequence shown here is derived from an EMBL/GenBank/DDBJ whole genome shotgun (WGS) entry which is preliminary data.</text>
</comment>